<dbReference type="PANTHER" id="PTHR30455">
    <property type="entry name" value="TRANSCRIPTIONAL REPRESSOR NRDR"/>
    <property type="match status" value="1"/>
</dbReference>
<dbReference type="Proteomes" id="UP000824088">
    <property type="component" value="Unassembled WGS sequence"/>
</dbReference>
<keyword evidence="3 8" id="KW-0862">Zinc</keyword>
<evidence type="ECO:0000256" key="5">
    <source>
        <dbReference type="ARBA" id="ARBA00023015"/>
    </source>
</evidence>
<protein>
    <recommendedName>
        <fullName evidence="8">Transcriptional repressor NrdR</fullName>
    </recommendedName>
</protein>
<reference evidence="10" key="2">
    <citation type="journal article" date="2021" name="PeerJ">
        <title>Extensive microbial diversity within the chicken gut microbiome revealed by metagenomics and culture.</title>
        <authorList>
            <person name="Gilroy R."/>
            <person name="Ravi A."/>
            <person name="Getino M."/>
            <person name="Pursley I."/>
            <person name="Horton D.L."/>
            <person name="Alikhan N.F."/>
            <person name="Baker D."/>
            <person name="Gharbi K."/>
            <person name="Hall N."/>
            <person name="Watson M."/>
            <person name="Adriaenssens E.M."/>
            <person name="Foster-Nyarko E."/>
            <person name="Jarju S."/>
            <person name="Secka A."/>
            <person name="Antonio M."/>
            <person name="Oren A."/>
            <person name="Chaudhuri R.R."/>
            <person name="La Ragione R."/>
            <person name="Hildebrand F."/>
            <person name="Pallen M.J."/>
        </authorList>
    </citation>
    <scope>NUCLEOTIDE SEQUENCE</scope>
    <source>
        <strain evidence="10">1063</strain>
    </source>
</reference>
<evidence type="ECO:0000256" key="7">
    <source>
        <dbReference type="ARBA" id="ARBA00023163"/>
    </source>
</evidence>
<accession>A0A9D1L333</accession>
<dbReference type="HAMAP" id="MF_00440">
    <property type="entry name" value="NrdR"/>
    <property type="match status" value="1"/>
</dbReference>
<comment type="similarity">
    <text evidence="8">Belongs to the NrdR family.</text>
</comment>
<evidence type="ECO:0000259" key="9">
    <source>
        <dbReference type="PROSITE" id="PS51161"/>
    </source>
</evidence>
<evidence type="ECO:0000256" key="1">
    <source>
        <dbReference type="ARBA" id="ARBA00022491"/>
    </source>
</evidence>
<comment type="function">
    <text evidence="8">Negatively regulates transcription of bacterial ribonucleotide reductase nrd genes and operons by binding to NrdR-boxes.</text>
</comment>
<keyword evidence="6 8" id="KW-0238">DNA-binding</keyword>
<evidence type="ECO:0000313" key="10">
    <source>
        <dbReference type="EMBL" id="HIU21503.1"/>
    </source>
</evidence>
<keyword evidence="8" id="KW-0479">Metal-binding</keyword>
<keyword evidence="5 8" id="KW-0805">Transcription regulation</keyword>
<reference evidence="10" key="1">
    <citation type="submission" date="2020-10" db="EMBL/GenBank/DDBJ databases">
        <authorList>
            <person name="Gilroy R."/>
        </authorList>
    </citation>
    <scope>NUCLEOTIDE SEQUENCE</scope>
    <source>
        <strain evidence="10">1063</strain>
    </source>
</reference>
<dbReference type="PANTHER" id="PTHR30455:SF2">
    <property type="entry name" value="TRANSCRIPTIONAL REPRESSOR NRDR"/>
    <property type="match status" value="1"/>
</dbReference>
<dbReference type="InterPro" id="IPR055173">
    <property type="entry name" value="NrdR-like_N"/>
</dbReference>
<dbReference type="AlphaFoldDB" id="A0A9D1L333"/>
<keyword evidence="8" id="KW-0863">Zinc-finger</keyword>
<dbReference type="PROSITE" id="PS51161">
    <property type="entry name" value="ATP_CONE"/>
    <property type="match status" value="1"/>
</dbReference>
<sequence length="159" mass="18363">MKCIYCGCMDSKVVDSRQNEEGTSIRRRRECESCGKRFTTYETIESTPVLVIKKDGSRQTFDPGKVKIGIMKACEKRPISMTAIDKMVTEIQRKVLNSLEQEVSSKYIGELVMEQLRDVDDVAYVRYASVHRQFKDINTLLNEIEELVKLKDQLSDKKK</sequence>
<dbReference type="EMBL" id="DVMN01000084">
    <property type="protein sequence ID" value="HIU21503.1"/>
    <property type="molecule type" value="Genomic_DNA"/>
</dbReference>
<organism evidence="10 11">
    <name type="scientific">Candidatus Limadaptatus stercorigallinarum</name>
    <dbReference type="NCBI Taxonomy" id="2840845"/>
    <lineage>
        <taxon>Bacteria</taxon>
        <taxon>Bacillati</taxon>
        <taxon>Bacillota</taxon>
        <taxon>Clostridia</taxon>
        <taxon>Eubacteriales</taxon>
        <taxon>Candidatus Limadaptatus</taxon>
    </lineage>
</organism>
<dbReference type="GO" id="GO:0003677">
    <property type="term" value="F:DNA binding"/>
    <property type="evidence" value="ECO:0007669"/>
    <property type="project" value="UniProtKB-KW"/>
</dbReference>
<dbReference type="Pfam" id="PF03477">
    <property type="entry name" value="ATP-cone"/>
    <property type="match status" value="1"/>
</dbReference>
<proteinExistence type="inferred from homology"/>
<keyword evidence="4 8" id="KW-0067">ATP-binding</keyword>
<keyword evidence="1 8" id="KW-0678">Repressor</keyword>
<evidence type="ECO:0000256" key="4">
    <source>
        <dbReference type="ARBA" id="ARBA00022840"/>
    </source>
</evidence>
<keyword evidence="7 8" id="KW-0804">Transcription</keyword>
<comment type="caution">
    <text evidence="10">The sequence shown here is derived from an EMBL/GenBank/DDBJ whole genome shotgun (WGS) entry which is preliminary data.</text>
</comment>
<keyword evidence="2 8" id="KW-0547">Nucleotide-binding</keyword>
<dbReference type="InterPro" id="IPR003796">
    <property type="entry name" value="RNR_NrdR-like"/>
</dbReference>
<dbReference type="GO" id="GO:0008270">
    <property type="term" value="F:zinc ion binding"/>
    <property type="evidence" value="ECO:0007669"/>
    <property type="project" value="UniProtKB-UniRule"/>
</dbReference>
<evidence type="ECO:0000256" key="2">
    <source>
        <dbReference type="ARBA" id="ARBA00022741"/>
    </source>
</evidence>
<dbReference type="NCBIfam" id="TIGR00244">
    <property type="entry name" value="transcriptional regulator NrdR"/>
    <property type="match status" value="1"/>
</dbReference>
<evidence type="ECO:0000256" key="8">
    <source>
        <dbReference type="HAMAP-Rule" id="MF_00440"/>
    </source>
</evidence>
<dbReference type="InterPro" id="IPR005144">
    <property type="entry name" value="ATP-cone_dom"/>
</dbReference>
<evidence type="ECO:0000256" key="3">
    <source>
        <dbReference type="ARBA" id="ARBA00022833"/>
    </source>
</evidence>
<feature type="zinc finger region" evidence="8">
    <location>
        <begin position="3"/>
        <end position="34"/>
    </location>
</feature>
<name>A0A9D1L333_9FIRM</name>
<dbReference type="Pfam" id="PF22811">
    <property type="entry name" value="Zn_ribbon_NrdR"/>
    <property type="match status" value="1"/>
</dbReference>
<evidence type="ECO:0000313" key="11">
    <source>
        <dbReference type="Proteomes" id="UP000824088"/>
    </source>
</evidence>
<feature type="domain" description="ATP-cone" evidence="9">
    <location>
        <begin position="49"/>
        <end position="139"/>
    </location>
</feature>
<comment type="cofactor">
    <cofactor evidence="8">
        <name>Zn(2+)</name>
        <dbReference type="ChEBI" id="CHEBI:29105"/>
    </cofactor>
    <text evidence="8">Binds 1 zinc ion.</text>
</comment>
<dbReference type="GO" id="GO:0045892">
    <property type="term" value="P:negative regulation of DNA-templated transcription"/>
    <property type="evidence" value="ECO:0007669"/>
    <property type="project" value="UniProtKB-UniRule"/>
</dbReference>
<dbReference type="GO" id="GO:0005524">
    <property type="term" value="F:ATP binding"/>
    <property type="evidence" value="ECO:0007669"/>
    <property type="project" value="UniProtKB-UniRule"/>
</dbReference>
<evidence type="ECO:0000256" key="6">
    <source>
        <dbReference type="ARBA" id="ARBA00023125"/>
    </source>
</evidence>
<gene>
    <name evidence="8 10" type="primary">nrdR</name>
    <name evidence="10" type="ORF">IAD51_04650</name>
</gene>